<feature type="transmembrane region" description="Helical" evidence="7">
    <location>
        <begin position="241"/>
        <end position="260"/>
    </location>
</feature>
<keyword evidence="3" id="KW-0813">Transport</keyword>
<organism evidence="8 9">
    <name type="scientific">Aestuariispira insulae</name>
    <dbReference type="NCBI Taxonomy" id="1461337"/>
    <lineage>
        <taxon>Bacteria</taxon>
        <taxon>Pseudomonadati</taxon>
        <taxon>Pseudomonadota</taxon>
        <taxon>Alphaproteobacteria</taxon>
        <taxon>Rhodospirillales</taxon>
        <taxon>Kiloniellaceae</taxon>
        <taxon>Aestuariispira</taxon>
    </lineage>
</organism>
<feature type="transmembrane region" description="Helical" evidence="7">
    <location>
        <begin position="84"/>
        <end position="111"/>
    </location>
</feature>
<dbReference type="InterPro" id="IPR002528">
    <property type="entry name" value="MATE_fam"/>
</dbReference>
<name>A0A3D9HK34_9PROT</name>
<feature type="transmembrane region" description="Helical" evidence="7">
    <location>
        <begin position="266"/>
        <end position="288"/>
    </location>
</feature>
<evidence type="ECO:0000256" key="2">
    <source>
        <dbReference type="ARBA" id="ARBA00010199"/>
    </source>
</evidence>
<feature type="transmembrane region" description="Helical" evidence="7">
    <location>
        <begin position="165"/>
        <end position="183"/>
    </location>
</feature>
<dbReference type="EMBL" id="QRDW01000005">
    <property type="protein sequence ID" value="RED49838.1"/>
    <property type="molecule type" value="Genomic_DNA"/>
</dbReference>
<sequence>MQERSWDREVWRLSLPIILSNLFVPLPGAVDTAVLGHLDEEVYIGAVAVSAMIFSFIYWGFGFLRMGTTGPAAQAWGAEKHQDFWLVLLRGLLLAAVFSVSLLILQNLIGLLSFSLVAASEGVETLAWDYYAIRIWGAPATLANYVIIGWFLGAQNARIPMILQVVVNLLNVALDLWFVMGLGMTVDGVAAATVIAEYCGLALGIYYILKHRASWPDVGISFCAILEMAPLKKMMLVNRDILIRTLCLVFAFAYFTAQGAQLGDTVLAANAVLMTFQSFTAFGLDGFAHATEALVGKAVGRGKAGEIRAAVRAALRLGVIMSLVVGVFYWLASAPLIGLFTDITAVAELASDYMIWLAVLPILSVWCFVYDGVFLGATRSQDLRNGMVISLIGYLAALHLLLPLIGNHGLWLALCVLMVLRGLTLWRRFPALLDNAGKPAEA</sequence>
<dbReference type="GO" id="GO:0015297">
    <property type="term" value="F:antiporter activity"/>
    <property type="evidence" value="ECO:0007669"/>
    <property type="project" value="InterPro"/>
</dbReference>
<dbReference type="PANTHER" id="PTHR43298">
    <property type="entry name" value="MULTIDRUG RESISTANCE PROTEIN NORM-RELATED"/>
    <property type="match status" value="1"/>
</dbReference>
<evidence type="ECO:0000256" key="6">
    <source>
        <dbReference type="ARBA" id="ARBA00023136"/>
    </source>
</evidence>
<dbReference type="AlphaFoldDB" id="A0A3D9HK34"/>
<keyword evidence="5 7" id="KW-1133">Transmembrane helix</keyword>
<keyword evidence="6 7" id="KW-0472">Membrane</keyword>
<dbReference type="PANTHER" id="PTHR43298:SF2">
    <property type="entry name" value="FMN_FAD EXPORTER YEEO-RELATED"/>
    <property type="match status" value="1"/>
</dbReference>
<keyword evidence="4 7" id="KW-0812">Transmembrane</keyword>
<comment type="similarity">
    <text evidence="2">Belongs to the multi antimicrobial extrusion (MATE) (TC 2.A.66.1) family.</text>
</comment>
<feature type="transmembrane region" description="Helical" evidence="7">
    <location>
        <begin position="353"/>
        <end position="373"/>
    </location>
</feature>
<dbReference type="OrthoDB" id="9789527at2"/>
<comment type="subcellular location">
    <subcellularLocation>
        <location evidence="1">Membrane</location>
        <topology evidence="1">Multi-pass membrane protein</topology>
    </subcellularLocation>
</comment>
<dbReference type="Pfam" id="PF01554">
    <property type="entry name" value="MatE"/>
    <property type="match status" value="2"/>
</dbReference>
<dbReference type="CDD" id="cd13136">
    <property type="entry name" value="MATE_DinF_like"/>
    <property type="match status" value="1"/>
</dbReference>
<dbReference type="Proteomes" id="UP000256845">
    <property type="component" value="Unassembled WGS sequence"/>
</dbReference>
<reference evidence="8 9" key="1">
    <citation type="submission" date="2018-07" db="EMBL/GenBank/DDBJ databases">
        <title>Genomic Encyclopedia of Type Strains, Phase III (KMG-III): the genomes of soil and plant-associated and newly described type strains.</title>
        <authorList>
            <person name="Whitman W."/>
        </authorList>
    </citation>
    <scope>NUCLEOTIDE SEQUENCE [LARGE SCALE GENOMIC DNA]</scope>
    <source>
        <strain evidence="8 9">CECT 8488</strain>
    </source>
</reference>
<protein>
    <submittedName>
        <fullName evidence="8">MATE family multidrug resistance protein</fullName>
    </submittedName>
</protein>
<gene>
    <name evidence="8" type="ORF">DFP90_105210</name>
</gene>
<feature type="transmembrane region" description="Helical" evidence="7">
    <location>
        <begin position="408"/>
        <end position="426"/>
    </location>
</feature>
<evidence type="ECO:0000256" key="4">
    <source>
        <dbReference type="ARBA" id="ARBA00022692"/>
    </source>
</evidence>
<dbReference type="NCBIfam" id="TIGR00797">
    <property type="entry name" value="matE"/>
    <property type="match status" value="1"/>
</dbReference>
<accession>A0A3D9HK34</accession>
<dbReference type="GO" id="GO:0005886">
    <property type="term" value="C:plasma membrane"/>
    <property type="evidence" value="ECO:0007669"/>
    <property type="project" value="TreeGrafter"/>
</dbReference>
<comment type="caution">
    <text evidence="8">The sequence shown here is derived from an EMBL/GenBank/DDBJ whole genome shotgun (WGS) entry which is preliminary data.</text>
</comment>
<feature type="transmembrane region" description="Helical" evidence="7">
    <location>
        <begin position="309"/>
        <end position="333"/>
    </location>
</feature>
<evidence type="ECO:0000313" key="8">
    <source>
        <dbReference type="EMBL" id="RED49838.1"/>
    </source>
</evidence>
<evidence type="ECO:0000256" key="1">
    <source>
        <dbReference type="ARBA" id="ARBA00004141"/>
    </source>
</evidence>
<feature type="transmembrane region" description="Helical" evidence="7">
    <location>
        <begin position="385"/>
        <end position="402"/>
    </location>
</feature>
<feature type="transmembrane region" description="Helical" evidence="7">
    <location>
        <begin position="12"/>
        <end position="30"/>
    </location>
</feature>
<keyword evidence="9" id="KW-1185">Reference proteome</keyword>
<dbReference type="GO" id="GO:0042910">
    <property type="term" value="F:xenobiotic transmembrane transporter activity"/>
    <property type="evidence" value="ECO:0007669"/>
    <property type="project" value="InterPro"/>
</dbReference>
<dbReference type="InterPro" id="IPR044644">
    <property type="entry name" value="DinF-like"/>
</dbReference>
<proteinExistence type="inferred from homology"/>
<evidence type="ECO:0000256" key="7">
    <source>
        <dbReference type="SAM" id="Phobius"/>
    </source>
</evidence>
<evidence type="ECO:0000256" key="3">
    <source>
        <dbReference type="ARBA" id="ARBA00022448"/>
    </source>
</evidence>
<feature type="transmembrane region" description="Helical" evidence="7">
    <location>
        <begin position="42"/>
        <end position="64"/>
    </location>
</feature>
<evidence type="ECO:0000256" key="5">
    <source>
        <dbReference type="ARBA" id="ARBA00022989"/>
    </source>
</evidence>
<feature type="transmembrane region" description="Helical" evidence="7">
    <location>
        <begin position="131"/>
        <end position="153"/>
    </location>
</feature>
<feature type="transmembrane region" description="Helical" evidence="7">
    <location>
        <begin position="189"/>
        <end position="209"/>
    </location>
</feature>
<dbReference type="InterPro" id="IPR050222">
    <property type="entry name" value="MATE_MdtK"/>
</dbReference>
<evidence type="ECO:0000313" key="9">
    <source>
        <dbReference type="Proteomes" id="UP000256845"/>
    </source>
</evidence>